<evidence type="ECO:0000313" key="3">
    <source>
        <dbReference type="EMBL" id="KST61871.1"/>
    </source>
</evidence>
<evidence type="ECO:0000259" key="2">
    <source>
        <dbReference type="Pfam" id="PF10400"/>
    </source>
</evidence>
<dbReference type="PANTHER" id="PTHR43252:SF4">
    <property type="entry name" value="TRANSCRIPTIONAL REGULATORY PROTEIN"/>
    <property type="match status" value="1"/>
</dbReference>
<dbReference type="Gene3D" id="6.10.140.190">
    <property type="match status" value="1"/>
</dbReference>
<evidence type="ECO:0000259" key="1">
    <source>
        <dbReference type="Pfam" id="PF03551"/>
    </source>
</evidence>
<dbReference type="Proteomes" id="UP000053372">
    <property type="component" value="Unassembled WGS sequence"/>
</dbReference>
<reference evidence="3 4" key="1">
    <citation type="journal article" date="2015" name="Genome Announc.">
        <title>Draft Genome of the Euendolithic (true boring) Cyanobacterium Mastigocoleus testarum strain BC008.</title>
        <authorList>
            <person name="Guida B.S."/>
            <person name="Garcia-Pichel F."/>
        </authorList>
    </citation>
    <scope>NUCLEOTIDE SEQUENCE [LARGE SCALE GENOMIC DNA]</scope>
    <source>
        <strain evidence="3 4">BC008</strain>
    </source>
</reference>
<dbReference type="InterPro" id="IPR005149">
    <property type="entry name" value="Tscrpt_reg_PadR_N"/>
</dbReference>
<dbReference type="InterPro" id="IPR036390">
    <property type="entry name" value="WH_DNA-bd_sf"/>
</dbReference>
<proteinExistence type="predicted"/>
<dbReference type="AlphaFoldDB" id="A0A0V7ZBJ5"/>
<dbReference type="EMBL" id="LMTZ01000169">
    <property type="protein sequence ID" value="KST61871.1"/>
    <property type="molecule type" value="Genomic_DNA"/>
</dbReference>
<accession>A0A0V7ZBJ5</accession>
<organism evidence="3 4">
    <name type="scientific">Mastigocoleus testarum BC008</name>
    <dbReference type="NCBI Taxonomy" id="371196"/>
    <lineage>
        <taxon>Bacteria</taxon>
        <taxon>Bacillati</taxon>
        <taxon>Cyanobacteriota</taxon>
        <taxon>Cyanophyceae</taxon>
        <taxon>Nostocales</taxon>
        <taxon>Hapalosiphonaceae</taxon>
        <taxon>Mastigocoleus</taxon>
    </lineage>
</organism>
<dbReference type="InterPro" id="IPR018309">
    <property type="entry name" value="Tscrpt_reg_PadR_C"/>
</dbReference>
<feature type="domain" description="Transcription regulator PadR C-terminal" evidence="2">
    <location>
        <begin position="92"/>
        <end position="175"/>
    </location>
</feature>
<dbReference type="Gene3D" id="1.10.10.10">
    <property type="entry name" value="Winged helix-like DNA-binding domain superfamily/Winged helix DNA-binding domain"/>
    <property type="match status" value="1"/>
</dbReference>
<gene>
    <name evidence="3" type="ORF">BC008_07465</name>
</gene>
<sequence length="181" mass="21246">MALTQAILALLIKKPASGYELAKQFHADFVHLWKSSQQQVYRELAKLEQQGFVSCEIVPRDAFLDKKLYSITDAGKKYLIEWINKPSQPAILREDLILKILAGELVQPKVLREELERHRQLHVEALKKFQEMETHYLENCKNLPPEAKLRYLAVRRGISYEQDWLNWCDEALETIEELEKL</sequence>
<dbReference type="SUPFAM" id="SSF46785">
    <property type="entry name" value="Winged helix' DNA-binding domain"/>
    <property type="match status" value="1"/>
</dbReference>
<protein>
    <submittedName>
        <fullName evidence="3">PadR family transcriptional regulator</fullName>
    </submittedName>
</protein>
<keyword evidence="4" id="KW-1185">Reference proteome</keyword>
<dbReference type="Pfam" id="PF10400">
    <property type="entry name" value="Vir_act_alpha_C"/>
    <property type="match status" value="1"/>
</dbReference>
<dbReference type="Pfam" id="PF03551">
    <property type="entry name" value="PadR"/>
    <property type="match status" value="1"/>
</dbReference>
<dbReference type="RefSeq" id="WP_027842451.1">
    <property type="nucleotide sequence ID" value="NZ_LMTZ01000169.1"/>
</dbReference>
<comment type="caution">
    <text evidence="3">The sequence shown here is derived from an EMBL/GenBank/DDBJ whole genome shotgun (WGS) entry which is preliminary data.</text>
</comment>
<evidence type="ECO:0000313" key="4">
    <source>
        <dbReference type="Proteomes" id="UP000053372"/>
    </source>
</evidence>
<dbReference type="PANTHER" id="PTHR43252">
    <property type="entry name" value="TRANSCRIPTIONAL REGULATOR YQJI"/>
    <property type="match status" value="1"/>
</dbReference>
<dbReference type="InterPro" id="IPR036388">
    <property type="entry name" value="WH-like_DNA-bd_sf"/>
</dbReference>
<feature type="domain" description="Transcription regulator PadR N-terminal" evidence="1">
    <location>
        <begin position="7"/>
        <end position="79"/>
    </location>
</feature>
<name>A0A0V7ZBJ5_9CYAN</name>
<dbReference type="OrthoDB" id="9808762at2"/>